<feature type="transmembrane region" description="Helical" evidence="8">
    <location>
        <begin position="231"/>
        <end position="259"/>
    </location>
</feature>
<evidence type="ECO:0000313" key="11">
    <source>
        <dbReference type="EMBL" id="KAJ4459473.1"/>
    </source>
</evidence>
<evidence type="ECO:0000256" key="6">
    <source>
        <dbReference type="ARBA" id="ARBA00023136"/>
    </source>
</evidence>
<dbReference type="Proteomes" id="UP001141327">
    <property type="component" value="Unassembled WGS sequence"/>
</dbReference>
<sequence length="1018" mass="108723">MFGFKKTRHILRRRRLDERSEKVRSLHEPVSGIRANANPERFITIGNVLYLAFFGWWLALAHLILGGLLALTVVGMDHARICFSLADYLWWPFGKYIERGTHLRSAGFTTLELQSLMKTRNLSPRLKVASVLWWVLFAPLSCLFSGLAALISWMMIFYIPTSKVLWEVIKLMWLPLSLSPTVPLQVLWEVIKLMWRQPLHLHIGNGNPPIDSEVLVRHVPPPACSLASRCACWLCLLLAVLAAGCACCCLCLLLAVLAAGCACCWLCLLLAVLAAGCACCWLCLLLAVLAAGCACCWLCLLLAVLAAGCACCWLCLLLPVLAAGCACCWLCLLLAVLAAGCACCCGCACCWLCLLPVLAACPAWACCPCAALSCVVGHFVFPTCPPHPLHPNPHPPCVLTQVCTYSAVNLYYYKLTVSGINIVIFMIFVLSLISIMPLASIIGMAISSISAQTNFAVGALLNATFGSIIELILYVDAFRYGHTDLILQGISGGLFCNLLFLPGMAMVFGGIKYKEQRFNSLTAGVSSMMLIIATVGMFFPTVFYTLRGSTTLQCTNCTMAEGKLDCSGGCLTDRLADLMQDPIYRKAGQPLEFAVAGILLLAYIVGMVFTLKTHAYMYSLDPRHLAEEADEAAEGGNAGGGEEDEAQGGPAGAEEALLAEEHERDAASHQRGRSSAHQQGAPFLSLLEPANVGDATNTSDLEPVPVAVTHPSVTTAPALSEPTLAQLVPASLAPAATTTSTSYQSDPLSLSLGTDPALDRPLSAAMAGLTPAASPSKEPILPGSRQFSLEGLGSAPAMPATGTAALVSSGGAAAQQQQMAQSGRPKKKKAEASHEDAPEWSKLKCVIVLACGVGSFAVIAEKMTGVLEPALKAVGVSESFAGITLIGLIPSMAEIINAIQFGLHDHISLSLEIGMSSAVQTLTLQTRVRVPVSESHFSPLSSTQIAMVEVPFVIFMGAFAGQRDLAAIWPDLDMFGVFISVLIITYMSIDGRSNYFEGSALVLLYMTLVAAYFFWNQV</sequence>
<feature type="transmembrane region" description="Helical" evidence="8">
    <location>
        <begin position="593"/>
        <end position="611"/>
    </location>
</feature>
<name>A0ABQ8UKY3_9EUKA</name>
<protein>
    <submittedName>
        <fullName evidence="11">Calcium/proton exchanger</fullName>
    </submittedName>
</protein>
<dbReference type="Gene3D" id="1.20.1420.30">
    <property type="entry name" value="NCX, central ion-binding region"/>
    <property type="match status" value="2"/>
</dbReference>
<feature type="transmembrane region" description="Helical" evidence="8">
    <location>
        <begin position="332"/>
        <end position="354"/>
    </location>
</feature>
<dbReference type="Pfam" id="PF03733">
    <property type="entry name" value="YccF"/>
    <property type="match status" value="1"/>
</dbReference>
<dbReference type="EMBL" id="JAPMOS010000019">
    <property type="protein sequence ID" value="KAJ4459473.1"/>
    <property type="molecule type" value="Genomic_DNA"/>
</dbReference>
<comment type="caution">
    <text evidence="11">The sequence shown here is derived from an EMBL/GenBank/DDBJ whole genome shotgun (WGS) entry which is preliminary data.</text>
</comment>
<evidence type="ECO:0000256" key="8">
    <source>
        <dbReference type="SAM" id="Phobius"/>
    </source>
</evidence>
<keyword evidence="2" id="KW-0813">Transport</keyword>
<dbReference type="InterPro" id="IPR004713">
    <property type="entry name" value="CaH_exchang"/>
</dbReference>
<feature type="transmembrane region" description="Helical" evidence="8">
    <location>
        <begin position="455"/>
        <end position="474"/>
    </location>
</feature>
<feature type="transmembrane region" description="Helical" evidence="8">
    <location>
        <begin position="297"/>
        <end position="320"/>
    </location>
</feature>
<proteinExistence type="predicted"/>
<feature type="transmembrane region" description="Helical" evidence="8">
    <location>
        <begin position="486"/>
        <end position="509"/>
    </location>
</feature>
<feature type="transmembrane region" description="Helical" evidence="8">
    <location>
        <begin position="131"/>
        <end position="159"/>
    </location>
</feature>
<feature type="domain" description="Sodium/calcium exchanger membrane region" evidence="9">
    <location>
        <begin position="846"/>
        <end position="925"/>
    </location>
</feature>
<keyword evidence="6 8" id="KW-0472">Membrane</keyword>
<feature type="compositionally biased region" description="Low complexity" evidence="7">
    <location>
        <begin position="806"/>
        <end position="823"/>
    </location>
</feature>
<feature type="transmembrane region" description="Helical" evidence="8">
    <location>
        <begin position="521"/>
        <end position="543"/>
    </location>
</feature>
<evidence type="ECO:0000256" key="2">
    <source>
        <dbReference type="ARBA" id="ARBA00022448"/>
    </source>
</evidence>
<keyword evidence="5" id="KW-0406">Ion transport</keyword>
<dbReference type="Pfam" id="PF01699">
    <property type="entry name" value="Na_Ca_ex"/>
    <property type="match status" value="2"/>
</dbReference>
<feature type="transmembrane region" description="Helical" evidence="8">
    <location>
        <begin position="420"/>
        <end position="443"/>
    </location>
</feature>
<evidence type="ECO:0000256" key="4">
    <source>
        <dbReference type="ARBA" id="ARBA00022989"/>
    </source>
</evidence>
<feature type="transmembrane region" description="Helical" evidence="8">
    <location>
        <begin position="972"/>
        <end position="989"/>
    </location>
</feature>
<dbReference type="InterPro" id="IPR004837">
    <property type="entry name" value="NaCa_Exmemb"/>
</dbReference>
<reference evidence="11" key="1">
    <citation type="journal article" date="2022" name="bioRxiv">
        <title>Genomics of Preaxostyla Flagellates Illuminates Evolutionary Transitions and the Path Towards Mitochondrial Loss.</title>
        <authorList>
            <person name="Novak L.V.F."/>
            <person name="Treitli S.C."/>
            <person name="Pyrih J."/>
            <person name="Halakuc P."/>
            <person name="Pipaliya S.V."/>
            <person name="Vacek V."/>
            <person name="Brzon O."/>
            <person name="Soukal P."/>
            <person name="Eme L."/>
            <person name="Dacks J.B."/>
            <person name="Karnkowska A."/>
            <person name="Elias M."/>
            <person name="Hampl V."/>
        </authorList>
    </citation>
    <scope>NUCLEOTIDE SEQUENCE</scope>
    <source>
        <strain evidence="11">RCP-MX</strain>
    </source>
</reference>
<feature type="region of interest" description="Disordered" evidence="7">
    <location>
        <begin position="806"/>
        <end position="835"/>
    </location>
</feature>
<feature type="transmembrane region" description="Helical" evidence="8">
    <location>
        <begin position="48"/>
        <end position="71"/>
    </location>
</feature>
<feature type="region of interest" description="Disordered" evidence="7">
    <location>
        <begin position="769"/>
        <end position="794"/>
    </location>
</feature>
<feature type="transmembrane region" description="Helical" evidence="8">
    <location>
        <begin position="995"/>
        <end position="1015"/>
    </location>
</feature>
<evidence type="ECO:0000259" key="10">
    <source>
        <dbReference type="Pfam" id="PF03733"/>
    </source>
</evidence>
<evidence type="ECO:0000313" key="12">
    <source>
        <dbReference type="Proteomes" id="UP001141327"/>
    </source>
</evidence>
<organism evidence="11 12">
    <name type="scientific">Paratrimastix pyriformis</name>
    <dbReference type="NCBI Taxonomy" id="342808"/>
    <lineage>
        <taxon>Eukaryota</taxon>
        <taxon>Metamonada</taxon>
        <taxon>Preaxostyla</taxon>
        <taxon>Paratrimastigidae</taxon>
        <taxon>Paratrimastix</taxon>
    </lineage>
</organism>
<keyword evidence="3 8" id="KW-0812">Transmembrane</keyword>
<feature type="domain" description="Inner membrane component" evidence="10">
    <location>
        <begin position="45"/>
        <end position="95"/>
    </location>
</feature>
<evidence type="ECO:0000256" key="7">
    <source>
        <dbReference type="SAM" id="MobiDB-lite"/>
    </source>
</evidence>
<dbReference type="InterPro" id="IPR005185">
    <property type="entry name" value="YccF"/>
</dbReference>
<keyword evidence="12" id="KW-1185">Reference proteome</keyword>
<comment type="subcellular location">
    <subcellularLocation>
        <location evidence="1">Endomembrane system</location>
        <topology evidence="1">Multi-pass membrane protein</topology>
    </subcellularLocation>
</comment>
<keyword evidence="4 8" id="KW-1133">Transmembrane helix</keyword>
<dbReference type="InterPro" id="IPR044880">
    <property type="entry name" value="NCX_ion-bd_dom_sf"/>
</dbReference>
<feature type="domain" description="Sodium/calcium exchanger membrane region" evidence="9">
    <location>
        <begin position="425"/>
        <end position="610"/>
    </location>
</feature>
<evidence type="ECO:0000256" key="3">
    <source>
        <dbReference type="ARBA" id="ARBA00022692"/>
    </source>
</evidence>
<accession>A0ABQ8UKY3</accession>
<evidence type="ECO:0000256" key="5">
    <source>
        <dbReference type="ARBA" id="ARBA00023065"/>
    </source>
</evidence>
<feature type="region of interest" description="Disordered" evidence="7">
    <location>
        <begin position="628"/>
        <end position="652"/>
    </location>
</feature>
<evidence type="ECO:0000259" key="9">
    <source>
        <dbReference type="Pfam" id="PF01699"/>
    </source>
</evidence>
<evidence type="ECO:0000256" key="1">
    <source>
        <dbReference type="ARBA" id="ARBA00004127"/>
    </source>
</evidence>
<feature type="transmembrane region" description="Helical" evidence="8">
    <location>
        <begin position="265"/>
        <end position="290"/>
    </location>
</feature>
<dbReference type="PANTHER" id="PTHR31503:SF10">
    <property type="entry name" value="VNX1 PROTEIN"/>
    <property type="match status" value="1"/>
</dbReference>
<dbReference type="PANTHER" id="PTHR31503">
    <property type="entry name" value="VACUOLAR CALCIUM ION TRANSPORTER"/>
    <property type="match status" value="1"/>
</dbReference>
<gene>
    <name evidence="11" type="ORF">PAPYR_4521</name>
</gene>
<feature type="transmembrane region" description="Helical" evidence="8">
    <location>
        <begin position="361"/>
        <end position="381"/>
    </location>
</feature>